<feature type="compositionally biased region" description="Polar residues" evidence="1">
    <location>
        <begin position="83"/>
        <end position="101"/>
    </location>
</feature>
<protein>
    <recommendedName>
        <fullName evidence="2">DUF6824 domain-containing protein</fullName>
    </recommendedName>
</protein>
<evidence type="ECO:0000313" key="4">
    <source>
        <dbReference type="Proteomes" id="UP000693970"/>
    </source>
</evidence>
<accession>A0A9K3LVJ5</accession>
<organism evidence="3 4">
    <name type="scientific">Nitzschia inconspicua</name>
    <dbReference type="NCBI Taxonomy" id="303405"/>
    <lineage>
        <taxon>Eukaryota</taxon>
        <taxon>Sar</taxon>
        <taxon>Stramenopiles</taxon>
        <taxon>Ochrophyta</taxon>
        <taxon>Bacillariophyta</taxon>
        <taxon>Bacillariophyceae</taxon>
        <taxon>Bacillariophycidae</taxon>
        <taxon>Bacillariales</taxon>
        <taxon>Bacillariaceae</taxon>
        <taxon>Nitzschia</taxon>
    </lineage>
</organism>
<feature type="region of interest" description="Disordered" evidence="1">
    <location>
        <begin position="1"/>
        <end position="26"/>
    </location>
</feature>
<feature type="region of interest" description="Disordered" evidence="1">
    <location>
        <begin position="216"/>
        <end position="236"/>
    </location>
</feature>
<dbReference type="AlphaFoldDB" id="A0A9K3LVJ5"/>
<feature type="domain" description="DUF6824" evidence="2">
    <location>
        <begin position="124"/>
        <end position="208"/>
    </location>
</feature>
<dbReference type="Proteomes" id="UP000693970">
    <property type="component" value="Unassembled WGS sequence"/>
</dbReference>
<dbReference type="InterPro" id="IPR049227">
    <property type="entry name" value="DUF6824"/>
</dbReference>
<reference evidence="3" key="2">
    <citation type="submission" date="2021-04" db="EMBL/GenBank/DDBJ databases">
        <authorList>
            <person name="Podell S."/>
        </authorList>
    </citation>
    <scope>NUCLEOTIDE SEQUENCE</scope>
    <source>
        <strain evidence="3">Hildebrandi</strain>
    </source>
</reference>
<feature type="region of interest" description="Disordered" evidence="1">
    <location>
        <begin position="321"/>
        <end position="404"/>
    </location>
</feature>
<proteinExistence type="predicted"/>
<evidence type="ECO:0000259" key="2">
    <source>
        <dbReference type="Pfam" id="PF20710"/>
    </source>
</evidence>
<name>A0A9K3LVJ5_9STRA</name>
<sequence>MLDRKEKSGVETNPSDFLGEPAPSPSKLLVGEQIYVSAIDEDKKVDNPVLPLANDLSNDDGPNKKLVSKQETTDQHVDEESNDSAAKTQDKPNGTTVQASTNEKKNSDYHKPLEERIHQPNPYDVLLGRGKPFQNHRGNQEMLRVVDSYRSKYHDVERSCKHEIVEEVLRVVKSNGGRFLERIEDFENSYWSEVEHSIAYRKIGHAFRSNARQLSVERRENLGGSSRKRKNLPQGMPPHVAQFFAASAPMGPNFGDYTDAGTMVMPMPFGLPPATPMFGMMGAAAMGGPLSPPFLGGGFMLNGLFPTGSGQLQQVPPTEFQGSLAMRSPPSEDTAGSHPSILAPHENPSPHVAPHDTMQFQHVEQEAEPKDDLPQQQQHGDGSGQPLASLDINPRQTTEGLSHP</sequence>
<feature type="region of interest" description="Disordered" evidence="1">
    <location>
        <begin position="39"/>
        <end position="117"/>
    </location>
</feature>
<dbReference type="EMBL" id="JAGRRH010000006">
    <property type="protein sequence ID" value="KAG7368829.1"/>
    <property type="molecule type" value="Genomic_DNA"/>
</dbReference>
<feature type="compositionally biased region" description="Polar residues" evidence="1">
    <location>
        <begin position="394"/>
        <end position="404"/>
    </location>
</feature>
<evidence type="ECO:0000256" key="1">
    <source>
        <dbReference type="SAM" id="MobiDB-lite"/>
    </source>
</evidence>
<dbReference type="OrthoDB" id="56923at2759"/>
<feature type="compositionally biased region" description="Basic and acidic residues" evidence="1">
    <location>
        <begin position="102"/>
        <end position="117"/>
    </location>
</feature>
<comment type="caution">
    <text evidence="3">The sequence shown here is derived from an EMBL/GenBank/DDBJ whole genome shotgun (WGS) entry which is preliminary data.</text>
</comment>
<evidence type="ECO:0000313" key="3">
    <source>
        <dbReference type="EMBL" id="KAG7368829.1"/>
    </source>
</evidence>
<gene>
    <name evidence="3" type="ORF">IV203_031572</name>
</gene>
<feature type="compositionally biased region" description="Basic and acidic residues" evidence="1">
    <location>
        <begin position="363"/>
        <end position="373"/>
    </location>
</feature>
<dbReference type="Pfam" id="PF20710">
    <property type="entry name" value="DUF6824"/>
    <property type="match status" value="1"/>
</dbReference>
<keyword evidence="4" id="KW-1185">Reference proteome</keyword>
<reference evidence="3" key="1">
    <citation type="journal article" date="2021" name="Sci. Rep.">
        <title>Diploid genomic architecture of Nitzschia inconspicua, an elite biomass production diatom.</title>
        <authorList>
            <person name="Oliver A."/>
            <person name="Podell S."/>
            <person name="Pinowska A."/>
            <person name="Traller J.C."/>
            <person name="Smith S.R."/>
            <person name="McClure R."/>
            <person name="Beliaev A."/>
            <person name="Bohutskyi P."/>
            <person name="Hill E.A."/>
            <person name="Rabines A."/>
            <person name="Zheng H."/>
            <person name="Allen L.Z."/>
            <person name="Kuo A."/>
            <person name="Grigoriev I.V."/>
            <person name="Allen A.E."/>
            <person name="Hazlebeck D."/>
            <person name="Allen E.E."/>
        </authorList>
    </citation>
    <scope>NUCLEOTIDE SEQUENCE</scope>
    <source>
        <strain evidence="3">Hildebrandi</strain>
    </source>
</reference>